<dbReference type="GO" id="GO:0005737">
    <property type="term" value="C:cytoplasm"/>
    <property type="evidence" value="ECO:0007669"/>
    <property type="project" value="UniProtKB-SubCell"/>
</dbReference>
<evidence type="ECO:0000256" key="3">
    <source>
        <dbReference type="ARBA" id="ARBA00022679"/>
    </source>
</evidence>
<dbReference type="PATRIC" id="fig|1706436.3.peg.1128"/>
<feature type="binding site" evidence="5">
    <location>
        <position position="49"/>
    </location>
    <ligand>
        <name>S-adenosyl-L-methionine</name>
        <dbReference type="ChEBI" id="CHEBI:59789"/>
    </ligand>
</feature>
<comment type="function">
    <text evidence="5">Specifically methylates the uridine in position 2552 of 23S rRNA at the 2'-O position of the ribose in the fully assembled 50S ribosomal subunit.</text>
</comment>
<evidence type="ECO:0000313" key="10">
    <source>
        <dbReference type="EMBL" id="KYC51131.1"/>
    </source>
</evidence>
<evidence type="ECO:0000256" key="4">
    <source>
        <dbReference type="ARBA" id="ARBA00022691"/>
    </source>
</evidence>
<dbReference type="HAMAP" id="MF_01547">
    <property type="entry name" value="RNA_methyltr_E"/>
    <property type="match status" value="1"/>
</dbReference>
<dbReference type="InterPro" id="IPR050082">
    <property type="entry name" value="RNA_methyltr_RlmE"/>
</dbReference>
<keyword evidence="5" id="KW-0963">Cytoplasm</keyword>
<evidence type="ECO:0000256" key="1">
    <source>
        <dbReference type="ARBA" id="ARBA00022552"/>
    </source>
</evidence>
<keyword evidence="4 5" id="KW-0949">S-adenosyl-L-methionine</keyword>
<evidence type="ECO:0000313" key="8">
    <source>
        <dbReference type="EMBL" id="KYC45141.1"/>
    </source>
</evidence>
<dbReference type="InterPro" id="IPR002877">
    <property type="entry name" value="RNA_MeTrfase_FtsJ_dom"/>
</dbReference>
<dbReference type="PANTHER" id="PTHR10920:SF13">
    <property type="entry name" value="PRE-RRNA 2'-O-RIBOSE RNA METHYLTRANSFERASE FTSJ3"/>
    <property type="match status" value="1"/>
</dbReference>
<evidence type="ECO:0000313" key="12">
    <source>
        <dbReference type="Proteomes" id="UP000092401"/>
    </source>
</evidence>
<dbReference type="PANTHER" id="PTHR10920">
    <property type="entry name" value="RIBOSOMAL RNA METHYLTRANSFERASE"/>
    <property type="match status" value="1"/>
</dbReference>
<dbReference type="EMBL" id="LNJC01000003">
    <property type="protein sequence ID" value="KYC51131.1"/>
    <property type="molecule type" value="Genomic_DNA"/>
</dbReference>
<dbReference type="PIRSF" id="PIRSF005461">
    <property type="entry name" value="23S_rRNA_mtase"/>
    <property type="match status" value="1"/>
</dbReference>
<dbReference type="InterPro" id="IPR029063">
    <property type="entry name" value="SAM-dependent_MTases_sf"/>
</dbReference>
<evidence type="ECO:0000313" key="11">
    <source>
        <dbReference type="Proteomes" id="UP000091929"/>
    </source>
</evidence>
<protein>
    <recommendedName>
        <fullName evidence="5">Ribosomal RNA large subunit methyltransferase E</fullName>
        <ecNumber evidence="5">2.1.1.166</ecNumber>
    </recommendedName>
    <alternativeName>
        <fullName evidence="5">23S rRNA Um2552 methyltransferase</fullName>
    </alternativeName>
    <alternativeName>
        <fullName evidence="5">rRNA (uridine-2'-O-)-methyltransferase</fullName>
    </alternativeName>
</protein>
<name>A0A150J1L5_9EURY</name>
<dbReference type="EC" id="2.1.1.166" evidence="5"/>
<dbReference type="Proteomes" id="UP000092401">
    <property type="component" value="Unassembled WGS sequence"/>
</dbReference>
<accession>A0A150IVJ6</accession>
<sequence>MYQQKDGYHKMAKKEGYKSRASFKLIQLNKKFNIIKKGYSVLDLGAAPGGWMQIASTLVGDSGVVVGIDLKMVKDKFPNSYFIQGDIFEEETIQKVKEIKEEFNTIISDLAPNTSGIRSLDHQKSIDLCYRALELSLNLLQFKGNLLIKIFQGEDTKELVDDLKVEFHYVKISKPESSRSASRETYVVCKGFKKRKLKIEDKELTEESA</sequence>
<dbReference type="Proteomes" id="UP000091929">
    <property type="component" value="Unassembled WGS sequence"/>
</dbReference>
<accession>A0A150IJE9</accession>
<keyword evidence="2 5" id="KW-0489">Methyltransferase</keyword>
<dbReference type="PATRIC" id="fig|1706437.3.peg.174"/>
<feature type="binding site" evidence="5">
    <location>
        <position position="86"/>
    </location>
    <ligand>
        <name>S-adenosyl-L-methionine</name>
        <dbReference type="ChEBI" id="CHEBI:59789"/>
    </ligand>
</feature>
<dbReference type="SUPFAM" id="SSF53335">
    <property type="entry name" value="S-adenosyl-L-methionine-dependent methyltransferases"/>
    <property type="match status" value="1"/>
</dbReference>
<dbReference type="EMBL" id="LNGE01000028">
    <property type="protein sequence ID" value="KYC45141.1"/>
    <property type="molecule type" value="Genomic_DNA"/>
</dbReference>
<organism evidence="10 13">
    <name type="scientific">Candidatus Methanofastidiosum methylothiophilum</name>
    <dbReference type="NCBI Taxonomy" id="1705564"/>
    <lineage>
        <taxon>Archaea</taxon>
        <taxon>Methanobacteriati</taxon>
        <taxon>Methanobacteriota</taxon>
        <taxon>Stenosarchaea group</taxon>
        <taxon>Candidatus Methanofastidiosia</taxon>
        <taxon>Candidatus Methanofastidiosales</taxon>
        <taxon>Candidatus Methanofastidiosaceae</taxon>
        <taxon>Candidatus Methanofastidiosum</taxon>
    </lineage>
</organism>
<comment type="subcellular location">
    <subcellularLocation>
        <location evidence="5">Cytoplasm</location>
    </subcellularLocation>
</comment>
<feature type="binding site" evidence="5">
    <location>
        <position position="69"/>
    </location>
    <ligand>
        <name>S-adenosyl-L-methionine</name>
        <dbReference type="ChEBI" id="CHEBI:59789"/>
    </ligand>
</feature>
<dbReference type="EMBL" id="LNGF01000002">
    <property type="protein sequence ID" value="KYC48664.1"/>
    <property type="molecule type" value="Genomic_DNA"/>
</dbReference>
<accession>A0A150J1L5</accession>
<evidence type="ECO:0000313" key="13">
    <source>
        <dbReference type="Proteomes" id="UP000092403"/>
    </source>
</evidence>
<evidence type="ECO:0000259" key="7">
    <source>
        <dbReference type="Pfam" id="PF01728"/>
    </source>
</evidence>
<evidence type="ECO:0000256" key="6">
    <source>
        <dbReference type="PIRSR" id="PIRSR005461-1"/>
    </source>
</evidence>
<dbReference type="Proteomes" id="UP000092403">
    <property type="component" value="Unassembled WGS sequence"/>
</dbReference>
<dbReference type="PATRIC" id="fig|1706438.3.peg.257"/>
<dbReference type="Pfam" id="PF01728">
    <property type="entry name" value="FtsJ"/>
    <property type="match status" value="1"/>
</dbReference>
<feature type="binding site" evidence="5">
    <location>
        <position position="51"/>
    </location>
    <ligand>
        <name>S-adenosyl-L-methionine</name>
        <dbReference type="ChEBI" id="CHEBI:59789"/>
    </ligand>
</feature>
<proteinExistence type="inferred from homology"/>
<dbReference type="Gene3D" id="3.40.50.150">
    <property type="entry name" value="Vaccinia Virus protein VP39"/>
    <property type="match status" value="1"/>
</dbReference>
<dbReference type="InterPro" id="IPR015507">
    <property type="entry name" value="rRNA-MeTfrase_E"/>
</dbReference>
<evidence type="ECO:0000313" key="9">
    <source>
        <dbReference type="EMBL" id="KYC48664.1"/>
    </source>
</evidence>
<feature type="binding site" evidence="5">
    <location>
        <position position="109"/>
    </location>
    <ligand>
        <name>S-adenosyl-L-methionine</name>
        <dbReference type="ChEBI" id="CHEBI:59789"/>
    </ligand>
</feature>
<evidence type="ECO:0000256" key="2">
    <source>
        <dbReference type="ARBA" id="ARBA00022603"/>
    </source>
</evidence>
<evidence type="ECO:0000256" key="5">
    <source>
        <dbReference type="HAMAP-Rule" id="MF_01547"/>
    </source>
</evidence>
<comment type="catalytic activity">
    <reaction evidence="5">
        <text>uridine(2552) in 23S rRNA + S-adenosyl-L-methionine = 2'-O-methyluridine(2552) in 23S rRNA + S-adenosyl-L-homocysteine + H(+)</text>
        <dbReference type="Rhea" id="RHEA:42720"/>
        <dbReference type="Rhea" id="RHEA-COMP:10202"/>
        <dbReference type="Rhea" id="RHEA-COMP:10203"/>
        <dbReference type="ChEBI" id="CHEBI:15378"/>
        <dbReference type="ChEBI" id="CHEBI:57856"/>
        <dbReference type="ChEBI" id="CHEBI:59789"/>
        <dbReference type="ChEBI" id="CHEBI:65315"/>
        <dbReference type="ChEBI" id="CHEBI:74478"/>
        <dbReference type="EC" id="2.1.1.166"/>
    </reaction>
</comment>
<dbReference type="GO" id="GO:0008650">
    <property type="term" value="F:rRNA (uridine-2'-O-)-methyltransferase activity"/>
    <property type="evidence" value="ECO:0007669"/>
    <property type="project" value="UniProtKB-UniRule"/>
</dbReference>
<comment type="similarity">
    <text evidence="5">Belongs to the class I-like SAM-binding methyltransferase superfamily. RNA methyltransferase RlmE family.</text>
</comment>
<comment type="caution">
    <text evidence="10">The sequence shown here is derived from an EMBL/GenBank/DDBJ whole genome shotgun (WGS) entry which is preliminary data.</text>
</comment>
<feature type="domain" description="Ribosomal RNA methyltransferase FtsJ" evidence="7">
    <location>
        <begin position="17"/>
        <end position="192"/>
    </location>
</feature>
<feature type="active site" description="Proton acceptor" evidence="5 6">
    <location>
        <position position="149"/>
    </location>
</feature>
<gene>
    <name evidence="5 10" type="primary">rlmE</name>
    <name evidence="8" type="ORF">APG10_01112</name>
    <name evidence="9" type="ORF">APG11_00174</name>
    <name evidence="10" type="ORF">APG12_00257</name>
</gene>
<keyword evidence="3 5" id="KW-0808">Transferase</keyword>
<keyword evidence="1 5" id="KW-0698">rRNA processing</keyword>
<dbReference type="AlphaFoldDB" id="A0A150J1L5"/>
<reference evidence="11 12" key="1">
    <citation type="journal article" date="2016" name="ISME J.">
        <title>Chasing the elusive Euryarchaeota class WSA2: genomes reveal a uniquely fastidious methyl-reducing methanogen.</title>
        <authorList>
            <person name="Nobu M.K."/>
            <person name="Narihiro T."/>
            <person name="Kuroda K."/>
            <person name="Mei R."/>
            <person name="Liu W.T."/>
        </authorList>
    </citation>
    <scope>NUCLEOTIDE SEQUENCE [LARGE SCALE GENOMIC DNA]</scope>
    <source>
        <strain evidence="8">B03fssc0709_Meth_Bin005</strain>
        <strain evidence="9">B15fssc0709_Meth_Bin003</strain>
        <strain evidence="10">BMIXfssc0709_Meth_Bin006</strain>
    </source>
</reference>